<accession>A0ACB1AWA9</accession>
<name>A0ACB1AWA9_MELEN</name>
<proteinExistence type="predicted"/>
<organism evidence="1 2">
    <name type="scientific">Meloidogyne enterolobii</name>
    <name type="common">Root-knot nematode worm</name>
    <name type="synonym">Meloidogyne mayaguensis</name>
    <dbReference type="NCBI Taxonomy" id="390850"/>
    <lineage>
        <taxon>Eukaryota</taxon>
        <taxon>Metazoa</taxon>
        <taxon>Ecdysozoa</taxon>
        <taxon>Nematoda</taxon>
        <taxon>Chromadorea</taxon>
        <taxon>Rhabditida</taxon>
        <taxon>Tylenchina</taxon>
        <taxon>Tylenchomorpha</taxon>
        <taxon>Tylenchoidea</taxon>
        <taxon>Meloidogynidae</taxon>
        <taxon>Meloidogyninae</taxon>
        <taxon>Meloidogyne</taxon>
    </lineage>
</organism>
<evidence type="ECO:0000313" key="1">
    <source>
        <dbReference type="EMBL" id="CAK5102771.1"/>
    </source>
</evidence>
<evidence type="ECO:0000313" key="2">
    <source>
        <dbReference type="Proteomes" id="UP001497535"/>
    </source>
</evidence>
<comment type="caution">
    <text evidence="1">The sequence shown here is derived from an EMBL/GenBank/DDBJ whole genome shotgun (WGS) entry which is preliminary data.</text>
</comment>
<sequence length="49" mass="5756">MLNFILKTGKFYEKGCVLARKLLNFSLLPSRFLNTFPRIWPIKLLKSAK</sequence>
<gene>
    <name evidence="1" type="ORF">MENTE1834_LOCUS42600</name>
</gene>
<dbReference type="EMBL" id="CAVMJV010000113">
    <property type="protein sequence ID" value="CAK5102771.1"/>
    <property type="molecule type" value="Genomic_DNA"/>
</dbReference>
<dbReference type="Proteomes" id="UP001497535">
    <property type="component" value="Unassembled WGS sequence"/>
</dbReference>
<reference evidence="1" key="1">
    <citation type="submission" date="2023-11" db="EMBL/GenBank/DDBJ databases">
        <authorList>
            <person name="Poullet M."/>
        </authorList>
    </citation>
    <scope>NUCLEOTIDE SEQUENCE</scope>
    <source>
        <strain evidence="1">E1834</strain>
    </source>
</reference>
<keyword evidence="2" id="KW-1185">Reference proteome</keyword>
<protein>
    <submittedName>
        <fullName evidence="1">Uncharacterized protein</fullName>
    </submittedName>
</protein>